<evidence type="ECO:0000313" key="3">
    <source>
        <dbReference type="Proteomes" id="UP000887574"/>
    </source>
</evidence>
<comment type="similarity">
    <text evidence="1">Belongs to the nematode receptor-like protein sre family.</text>
</comment>
<name>A0A915EVI6_9BILA</name>
<reference evidence="4" key="1">
    <citation type="submission" date="2022-11" db="UniProtKB">
        <authorList>
            <consortium name="WormBaseParasite"/>
        </authorList>
    </citation>
    <scope>IDENTIFICATION</scope>
</reference>
<evidence type="ECO:0000313" key="4">
    <source>
        <dbReference type="WBParaSite" id="jg969"/>
    </source>
</evidence>
<dbReference type="InterPro" id="IPR004151">
    <property type="entry name" value="7TM_GPCR_serpentine_rcpt_Sre"/>
</dbReference>
<dbReference type="Proteomes" id="UP000887574">
    <property type="component" value="Unplaced"/>
</dbReference>
<feature type="transmembrane region" description="Helical" evidence="2">
    <location>
        <begin position="56"/>
        <end position="79"/>
    </location>
</feature>
<dbReference type="WBParaSite" id="jg969">
    <property type="protein sequence ID" value="jg969"/>
    <property type="gene ID" value="jg969"/>
</dbReference>
<feature type="transmembrane region" description="Helical" evidence="2">
    <location>
        <begin position="29"/>
        <end position="50"/>
    </location>
</feature>
<keyword evidence="2" id="KW-0812">Transmembrane</keyword>
<dbReference type="Pfam" id="PF03125">
    <property type="entry name" value="Sre"/>
    <property type="match status" value="1"/>
</dbReference>
<sequence length="146" mass="16654">MFMRNSHSLTESYQLSENIRTGKQLAPTFFLHFLTTIALALICLFMVYVLDTEISVYFSIVLFFLFMAVCNLGIVTTTIRYHPILNRRATRLCKRIQTQCAASKTLKYAGNHALDINPMPKSISGNSLINKAQINDHFNDLKVSWS</sequence>
<dbReference type="AlphaFoldDB" id="A0A915EVI6"/>
<organism evidence="3 4">
    <name type="scientific">Ditylenchus dipsaci</name>
    <dbReference type="NCBI Taxonomy" id="166011"/>
    <lineage>
        <taxon>Eukaryota</taxon>
        <taxon>Metazoa</taxon>
        <taxon>Ecdysozoa</taxon>
        <taxon>Nematoda</taxon>
        <taxon>Chromadorea</taxon>
        <taxon>Rhabditida</taxon>
        <taxon>Tylenchina</taxon>
        <taxon>Tylenchomorpha</taxon>
        <taxon>Sphaerularioidea</taxon>
        <taxon>Anguinidae</taxon>
        <taxon>Anguininae</taxon>
        <taxon>Ditylenchus</taxon>
    </lineage>
</organism>
<keyword evidence="2" id="KW-0472">Membrane</keyword>
<keyword evidence="2" id="KW-1133">Transmembrane helix</keyword>
<dbReference type="GO" id="GO:0016020">
    <property type="term" value="C:membrane"/>
    <property type="evidence" value="ECO:0007669"/>
    <property type="project" value="InterPro"/>
</dbReference>
<proteinExistence type="inferred from homology"/>
<evidence type="ECO:0000256" key="1">
    <source>
        <dbReference type="ARBA" id="ARBA00006803"/>
    </source>
</evidence>
<evidence type="ECO:0000256" key="2">
    <source>
        <dbReference type="SAM" id="Phobius"/>
    </source>
</evidence>
<accession>A0A915EVI6</accession>
<dbReference type="GO" id="GO:0007606">
    <property type="term" value="P:sensory perception of chemical stimulus"/>
    <property type="evidence" value="ECO:0007669"/>
    <property type="project" value="InterPro"/>
</dbReference>
<protein>
    <submittedName>
        <fullName evidence="4">Uncharacterized protein</fullName>
    </submittedName>
</protein>
<keyword evidence="3" id="KW-1185">Reference proteome</keyword>